<feature type="transmembrane region" description="Helical" evidence="7">
    <location>
        <begin position="360"/>
        <end position="386"/>
    </location>
</feature>
<evidence type="ECO:0000313" key="9">
    <source>
        <dbReference type="EMBL" id="SFQ85368.1"/>
    </source>
</evidence>
<feature type="transmembrane region" description="Helical" evidence="7">
    <location>
        <begin position="55"/>
        <end position="75"/>
    </location>
</feature>
<evidence type="ECO:0000259" key="8">
    <source>
        <dbReference type="PROSITE" id="PS50850"/>
    </source>
</evidence>
<feature type="transmembrane region" description="Helical" evidence="7">
    <location>
        <begin position="407"/>
        <end position="423"/>
    </location>
</feature>
<keyword evidence="6 7" id="KW-0472">Membrane</keyword>
<feature type="transmembrane region" description="Helical" evidence="7">
    <location>
        <begin position="228"/>
        <end position="250"/>
    </location>
</feature>
<keyword evidence="10" id="KW-1185">Reference proteome</keyword>
<dbReference type="PANTHER" id="PTHR42718:SF24">
    <property type="entry name" value="MAJOR FACILITATOR SUPERFAMILY (MFS) PROFILE DOMAIN-CONTAINING PROTEIN"/>
    <property type="match status" value="1"/>
</dbReference>
<dbReference type="CDD" id="cd17503">
    <property type="entry name" value="MFS_LmrB_MDR_like"/>
    <property type="match status" value="1"/>
</dbReference>
<keyword evidence="2" id="KW-0813">Transport</keyword>
<dbReference type="InterPro" id="IPR020846">
    <property type="entry name" value="MFS_dom"/>
</dbReference>
<dbReference type="PANTHER" id="PTHR42718">
    <property type="entry name" value="MAJOR FACILITATOR SUPERFAMILY MULTIDRUG TRANSPORTER MFSC"/>
    <property type="match status" value="1"/>
</dbReference>
<keyword evidence="4 7" id="KW-0812">Transmembrane</keyword>
<feature type="transmembrane region" description="Helical" evidence="7">
    <location>
        <begin position="82"/>
        <end position="100"/>
    </location>
</feature>
<evidence type="ECO:0000256" key="3">
    <source>
        <dbReference type="ARBA" id="ARBA00022475"/>
    </source>
</evidence>
<evidence type="ECO:0000256" key="5">
    <source>
        <dbReference type="ARBA" id="ARBA00022989"/>
    </source>
</evidence>
<feature type="transmembrane region" description="Helical" evidence="7">
    <location>
        <begin position="335"/>
        <end position="354"/>
    </location>
</feature>
<dbReference type="NCBIfam" id="TIGR00711">
    <property type="entry name" value="efflux_EmrB"/>
    <property type="match status" value="1"/>
</dbReference>
<feature type="transmembrane region" description="Helical" evidence="7">
    <location>
        <begin position="171"/>
        <end position="190"/>
    </location>
</feature>
<dbReference type="Pfam" id="PF07690">
    <property type="entry name" value="MFS_1"/>
    <property type="match status" value="1"/>
</dbReference>
<proteinExistence type="predicted"/>
<dbReference type="Gene3D" id="1.20.1250.20">
    <property type="entry name" value="MFS general substrate transporter like domains"/>
    <property type="match status" value="1"/>
</dbReference>
<comment type="subcellular location">
    <subcellularLocation>
        <location evidence="1">Cell membrane</location>
        <topology evidence="1">Multi-pass membrane protein</topology>
    </subcellularLocation>
</comment>
<feature type="transmembrane region" description="Helical" evidence="7">
    <location>
        <begin position="443"/>
        <end position="461"/>
    </location>
</feature>
<keyword evidence="3" id="KW-1003">Cell membrane</keyword>
<dbReference type="SUPFAM" id="SSF103473">
    <property type="entry name" value="MFS general substrate transporter"/>
    <property type="match status" value="1"/>
</dbReference>
<evidence type="ECO:0000256" key="6">
    <source>
        <dbReference type="ARBA" id="ARBA00023136"/>
    </source>
</evidence>
<dbReference type="EMBL" id="FOXX01000015">
    <property type="protein sequence ID" value="SFQ85368.1"/>
    <property type="molecule type" value="Genomic_DNA"/>
</dbReference>
<comment type="caution">
    <text evidence="9">The sequence shown here is derived from an EMBL/GenBank/DDBJ whole genome shotgun (WGS) entry which is preliminary data.</text>
</comment>
<accession>A0A1I6BWQ3</accession>
<feature type="transmembrane region" description="Helical" evidence="7">
    <location>
        <begin position="12"/>
        <end position="35"/>
    </location>
</feature>
<dbReference type="InterPro" id="IPR004638">
    <property type="entry name" value="EmrB-like"/>
</dbReference>
<protein>
    <submittedName>
        <fullName evidence="9">Drug resistance transporter, EmrB/QacA subfamily</fullName>
    </submittedName>
</protein>
<evidence type="ECO:0000256" key="1">
    <source>
        <dbReference type="ARBA" id="ARBA00004651"/>
    </source>
</evidence>
<name>A0A1I6BWQ3_9BACI</name>
<gene>
    <name evidence="9" type="ORF">SAMN02745910_04374</name>
</gene>
<dbReference type="InterPro" id="IPR011701">
    <property type="entry name" value="MFS"/>
</dbReference>
<dbReference type="Proteomes" id="UP000182762">
    <property type="component" value="Unassembled WGS sequence"/>
</dbReference>
<evidence type="ECO:0000256" key="7">
    <source>
        <dbReference type="SAM" id="Phobius"/>
    </source>
</evidence>
<dbReference type="PROSITE" id="PS50850">
    <property type="entry name" value="MFS"/>
    <property type="match status" value="1"/>
</dbReference>
<dbReference type="PRINTS" id="PR01036">
    <property type="entry name" value="TCRTETB"/>
</dbReference>
<feature type="transmembrane region" description="Helical" evidence="7">
    <location>
        <begin position="145"/>
        <end position="165"/>
    </location>
</feature>
<feature type="domain" description="Major facilitator superfamily (MFS) profile" evidence="8">
    <location>
        <begin position="17"/>
        <end position="466"/>
    </location>
</feature>
<keyword evidence="5 7" id="KW-1133">Transmembrane helix</keyword>
<feature type="transmembrane region" description="Helical" evidence="7">
    <location>
        <begin position="202"/>
        <end position="222"/>
    </location>
</feature>
<feature type="transmembrane region" description="Helical" evidence="7">
    <location>
        <begin position="112"/>
        <end position="133"/>
    </location>
</feature>
<dbReference type="InterPro" id="IPR036259">
    <property type="entry name" value="MFS_trans_sf"/>
</dbReference>
<reference evidence="9 10" key="1">
    <citation type="submission" date="2016-10" db="EMBL/GenBank/DDBJ databases">
        <authorList>
            <person name="Varghese N."/>
            <person name="Submissions S."/>
        </authorList>
    </citation>
    <scope>NUCLEOTIDE SEQUENCE [LARGE SCALE GENOMIC DNA]</scope>
    <source>
        <strain evidence="9 10">DSM 13796</strain>
    </source>
</reference>
<feature type="transmembrane region" description="Helical" evidence="7">
    <location>
        <begin position="307"/>
        <end position="328"/>
    </location>
</feature>
<dbReference type="RefSeq" id="WP_061802724.1">
    <property type="nucleotide sequence ID" value="NZ_FOXX01000015.1"/>
</dbReference>
<dbReference type="GeneID" id="93712915"/>
<sequence>MEQTSTHKHHEYSVKVIMTVLLAGAFVAILNQTLLATALPHIMADLKIDATKAQWLTTVFMLVNGIMIPVTAFLIGKFSTRGLFLTAMGLFAIGTGVAAISPTFSLLLVGRVLQAAGAGIMLPLMQTILLLMFPIEKRGSAMGMVGLVIAFAPAIGPTLSGWIVDSYSWRYLFYLIFPIAIIDIIFAYFALKNVTERKNPTLDVLSIILSTLGFGGLLFGFSNAGSNGWGSLSVLAPLIVGIVTLVLFIVRQFKLKEPILEFRVFKNPIFTLTTIIAMIVFTAMIGGATILPLYIQGMLHYSALRSGLILLPGAILMGIMSPITGRIFDKVGARGLSLVGTALLTIGTLPFVILDDHTSITLITIMYAVRMLGMAMVMMPLTTAGLNQLPRELITHGTAMNNTMRQVAGAIGTAVLITVMSSASKNAETADQMMAQIHGVNMAFLVTAVLAFVALLMSIFVKGSRKSALSK</sequence>
<organism evidence="9 10">
    <name type="scientific">Priestia endophytica DSM 13796</name>
    <dbReference type="NCBI Taxonomy" id="1121089"/>
    <lineage>
        <taxon>Bacteria</taxon>
        <taxon>Bacillati</taxon>
        <taxon>Bacillota</taxon>
        <taxon>Bacilli</taxon>
        <taxon>Bacillales</taxon>
        <taxon>Bacillaceae</taxon>
        <taxon>Priestia</taxon>
    </lineage>
</organism>
<evidence type="ECO:0000256" key="4">
    <source>
        <dbReference type="ARBA" id="ARBA00022692"/>
    </source>
</evidence>
<evidence type="ECO:0000313" key="10">
    <source>
        <dbReference type="Proteomes" id="UP000182762"/>
    </source>
</evidence>
<evidence type="ECO:0000256" key="2">
    <source>
        <dbReference type="ARBA" id="ARBA00022448"/>
    </source>
</evidence>
<feature type="transmembrane region" description="Helical" evidence="7">
    <location>
        <begin position="270"/>
        <end position="295"/>
    </location>
</feature>
<dbReference type="Gene3D" id="1.20.1720.10">
    <property type="entry name" value="Multidrug resistance protein D"/>
    <property type="match status" value="1"/>
</dbReference>